<keyword evidence="3" id="KW-0413">Isomerase</keyword>
<dbReference type="Pfam" id="PF13580">
    <property type="entry name" value="SIS_2"/>
    <property type="match status" value="1"/>
</dbReference>
<dbReference type="GO" id="GO:0016853">
    <property type="term" value="F:isomerase activity"/>
    <property type="evidence" value="ECO:0007669"/>
    <property type="project" value="UniProtKB-KW"/>
</dbReference>
<dbReference type="InterPro" id="IPR035472">
    <property type="entry name" value="RpiR-like_SIS"/>
</dbReference>
<evidence type="ECO:0000313" key="4">
    <source>
        <dbReference type="Proteomes" id="UP000269301"/>
    </source>
</evidence>
<feature type="domain" description="SIS" evidence="2">
    <location>
        <begin position="31"/>
        <end position="212"/>
    </location>
</feature>
<gene>
    <name evidence="3" type="ORF">D8M06_12740</name>
</gene>
<accession>A0A495A117</accession>
<dbReference type="Gene3D" id="3.40.50.10490">
    <property type="entry name" value="Glucose-6-phosphate isomerase like protein, domain 1"/>
    <property type="match status" value="1"/>
</dbReference>
<dbReference type="OrthoDB" id="9805185at2"/>
<dbReference type="PROSITE" id="PS51464">
    <property type="entry name" value="SIS"/>
    <property type="match status" value="1"/>
</dbReference>
<comment type="caution">
    <text evidence="3">The sequence shown here is derived from an EMBL/GenBank/DDBJ whole genome shotgun (WGS) entry which is preliminary data.</text>
</comment>
<sequence length="242" mass="26326">MIHQYFQQVKHILDIVEEKEASTIKEAANKIAESLRNGGVVHLFGCGHSHMLAEEVYYRAGGLVPIHPILHEPLMLHEGAVRSSTLEKKADYAKTFMDEQDIKKGDIMIVISTSGRNPVPIDAALIAKEKGAFVLSLSSIVYAKEQTSRHPSGNFLHETADLALDNHIPVGDALLSDENVNVNFAPGSTVIGASIMNAVMAEVISGMAKNGEAPPVLLSGNVDGAEQHNHQLIENYRDRISF</sequence>
<dbReference type="Proteomes" id="UP000269301">
    <property type="component" value="Unassembled WGS sequence"/>
</dbReference>
<dbReference type="GO" id="GO:0097367">
    <property type="term" value="F:carbohydrate derivative binding"/>
    <property type="evidence" value="ECO:0007669"/>
    <property type="project" value="InterPro"/>
</dbReference>
<dbReference type="InterPro" id="IPR046348">
    <property type="entry name" value="SIS_dom_sf"/>
</dbReference>
<dbReference type="InterPro" id="IPR050099">
    <property type="entry name" value="SIS_GmhA/DiaA_subfam"/>
</dbReference>
<dbReference type="SUPFAM" id="SSF53697">
    <property type="entry name" value="SIS domain"/>
    <property type="match status" value="1"/>
</dbReference>
<protein>
    <recommendedName>
        <fullName evidence="1">UPF0309 protein D8M06_12740</fullName>
    </recommendedName>
</protein>
<dbReference type="EMBL" id="RBZP01000010">
    <property type="protein sequence ID" value="RKQ32522.1"/>
    <property type="molecule type" value="Genomic_DNA"/>
</dbReference>
<keyword evidence="4" id="KW-1185">Reference proteome</keyword>
<evidence type="ECO:0000259" key="2">
    <source>
        <dbReference type="PROSITE" id="PS51464"/>
    </source>
</evidence>
<comment type="similarity">
    <text evidence="1">Belongs to the UPF0309 family.</text>
</comment>
<dbReference type="PANTHER" id="PTHR30390">
    <property type="entry name" value="SEDOHEPTULOSE 7-PHOSPHATE ISOMERASE / DNAA INITIATOR-ASSOCIATING FACTOR FOR REPLICATION INITIATION"/>
    <property type="match status" value="1"/>
</dbReference>
<dbReference type="CDD" id="cd05013">
    <property type="entry name" value="SIS_RpiR"/>
    <property type="match status" value="1"/>
</dbReference>
<dbReference type="PANTHER" id="PTHR30390:SF7">
    <property type="entry name" value="PHOSPHOHEPTOSE ISOMERASE"/>
    <property type="match status" value="1"/>
</dbReference>
<evidence type="ECO:0000256" key="1">
    <source>
        <dbReference type="HAMAP-Rule" id="MF_01240"/>
    </source>
</evidence>
<evidence type="ECO:0000313" key="3">
    <source>
        <dbReference type="EMBL" id="RKQ32522.1"/>
    </source>
</evidence>
<organism evidence="3 4">
    <name type="scientific">Oceanobacillus halophilus</name>
    <dbReference type="NCBI Taxonomy" id="930130"/>
    <lineage>
        <taxon>Bacteria</taxon>
        <taxon>Bacillati</taxon>
        <taxon>Bacillota</taxon>
        <taxon>Bacilli</taxon>
        <taxon>Bacillales</taxon>
        <taxon>Bacillaceae</taxon>
        <taxon>Oceanobacillus</taxon>
    </lineage>
</organism>
<dbReference type="NCBIfam" id="NF002805">
    <property type="entry name" value="PRK02947.1"/>
    <property type="match status" value="1"/>
</dbReference>
<reference evidence="3 4" key="1">
    <citation type="journal article" date="2016" name="Int. J. Syst. Evol. Microbiol.">
        <title>Oceanobacillus halophilus sp. nov., a novel moderately halophilic bacterium from a hypersaline lake.</title>
        <authorList>
            <person name="Amoozegar M.A."/>
            <person name="Bagheri M."/>
            <person name="Makhdoumi A."/>
            <person name="Nikou M.M."/>
            <person name="Fazeli S.A.S."/>
            <person name="Schumann P."/>
            <person name="Sproer C."/>
            <person name="Sanchez-Porro C."/>
            <person name="Ventosa A."/>
        </authorList>
    </citation>
    <scope>NUCLEOTIDE SEQUENCE [LARGE SCALE GENOMIC DNA]</scope>
    <source>
        <strain evidence="3 4">DSM 23996</strain>
    </source>
</reference>
<dbReference type="HAMAP" id="MF_01240">
    <property type="entry name" value="UPF0309"/>
    <property type="match status" value="1"/>
</dbReference>
<dbReference type="InterPro" id="IPR022951">
    <property type="entry name" value="UPF0309"/>
</dbReference>
<dbReference type="GO" id="GO:1901135">
    <property type="term" value="P:carbohydrate derivative metabolic process"/>
    <property type="evidence" value="ECO:0007669"/>
    <property type="project" value="InterPro"/>
</dbReference>
<dbReference type="AlphaFoldDB" id="A0A495A117"/>
<dbReference type="RefSeq" id="WP_121204791.1">
    <property type="nucleotide sequence ID" value="NZ_RBZP01000010.1"/>
</dbReference>
<proteinExistence type="inferred from homology"/>
<name>A0A495A117_9BACI</name>
<dbReference type="InterPro" id="IPR001347">
    <property type="entry name" value="SIS_dom"/>
</dbReference>